<evidence type="ECO:0000256" key="3">
    <source>
        <dbReference type="ARBA" id="ARBA00022840"/>
    </source>
</evidence>
<proteinExistence type="inferred from homology"/>
<protein>
    <submittedName>
        <fullName evidence="7">Tryptophan--tRNA ligase</fullName>
    </submittedName>
</protein>
<evidence type="ECO:0000256" key="1">
    <source>
        <dbReference type="ARBA" id="ARBA00022598"/>
    </source>
</evidence>
<dbReference type="Gene3D" id="1.10.240.10">
    <property type="entry name" value="Tyrosyl-Transfer RNA Synthetase"/>
    <property type="match status" value="1"/>
</dbReference>
<dbReference type="InterPro" id="IPR002305">
    <property type="entry name" value="aa-tRNA-synth_Ic"/>
</dbReference>
<evidence type="ECO:0000313" key="7">
    <source>
        <dbReference type="EMBL" id="GGP22814.1"/>
    </source>
</evidence>
<accession>A0ABQ2PC68</accession>
<dbReference type="InterPro" id="IPR050203">
    <property type="entry name" value="Trp-tRNA_synthetase"/>
</dbReference>
<keyword evidence="4 6" id="KW-0648">Protein biosynthesis</keyword>
<comment type="similarity">
    <text evidence="6">Belongs to the class-I aminoacyl-tRNA synthetase family.</text>
</comment>
<evidence type="ECO:0000256" key="5">
    <source>
        <dbReference type="ARBA" id="ARBA00023146"/>
    </source>
</evidence>
<dbReference type="EMBL" id="BMLX01000003">
    <property type="protein sequence ID" value="GGP22814.1"/>
    <property type="molecule type" value="Genomic_DNA"/>
</dbReference>
<dbReference type="InterPro" id="IPR014729">
    <property type="entry name" value="Rossmann-like_a/b/a_fold"/>
</dbReference>
<dbReference type="Proteomes" id="UP000637267">
    <property type="component" value="Unassembled WGS sequence"/>
</dbReference>
<keyword evidence="1 6" id="KW-0436">Ligase</keyword>
<evidence type="ECO:0000256" key="4">
    <source>
        <dbReference type="ARBA" id="ARBA00022917"/>
    </source>
</evidence>
<name>A0ABQ2PC68_9NEIS</name>
<keyword evidence="8" id="KW-1185">Reference proteome</keyword>
<keyword evidence="3 6" id="KW-0067">ATP-binding</keyword>
<dbReference type="SUPFAM" id="SSF52374">
    <property type="entry name" value="Nucleotidylyl transferase"/>
    <property type="match status" value="1"/>
</dbReference>
<evidence type="ECO:0000313" key="8">
    <source>
        <dbReference type="Proteomes" id="UP000637267"/>
    </source>
</evidence>
<evidence type="ECO:0000256" key="2">
    <source>
        <dbReference type="ARBA" id="ARBA00022741"/>
    </source>
</evidence>
<dbReference type="PANTHER" id="PTHR43766">
    <property type="entry name" value="TRYPTOPHAN--TRNA LIGASE, MITOCHONDRIAL"/>
    <property type="match status" value="1"/>
</dbReference>
<dbReference type="GO" id="GO:0016874">
    <property type="term" value="F:ligase activity"/>
    <property type="evidence" value="ECO:0007669"/>
    <property type="project" value="UniProtKB-KW"/>
</dbReference>
<organism evidence="7 8">
    <name type="scientific">Silvimonas iriomotensis</name>
    <dbReference type="NCBI Taxonomy" id="449662"/>
    <lineage>
        <taxon>Bacteria</taxon>
        <taxon>Pseudomonadati</taxon>
        <taxon>Pseudomonadota</taxon>
        <taxon>Betaproteobacteria</taxon>
        <taxon>Neisseriales</taxon>
        <taxon>Chitinibacteraceae</taxon>
        <taxon>Silvimonas</taxon>
    </lineage>
</organism>
<dbReference type="RefSeq" id="WP_188704986.1">
    <property type="nucleotide sequence ID" value="NZ_BMLX01000003.1"/>
</dbReference>
<dbReference type="Gene3D" id="3.40.50.620">
    <property type="entry name" value="HUPs"/>
    <property type="match status" value="1"/>
</dbReference>
<reference evidence="8" key="1">
    <citation type="journal article" date="2019" name="Int. J. Syst. Evol. Microbiol.">
        <title>The Global Catalogue of Microorganisms (GCM) 10K type strain sequencing project: providing services to taxonomists for standard genome sequencing and annotation.</title>
        <authorList>
            <consortium name="The Broad Institute Genomics Platform"/>
            <consortium name="The Broad Institute Genome Sequencing Center for Infectious Disease"/>
            <person name="Wu L."/>
            <person name="Ma J."/>
        </authorList>
    </citation>
    <scope>NUCLEOTIDE SEQUENCE [LARGE SCALE GENOMIC DNA]</scope>
    <source>
        <strain evidence="8">CGMCC 1.8859</strain>
    </source>
</reference>
<evidence type="ECO:0000256" key="6">
    <source>
        <dbReference type="RuleBase" id="RU363036"/>
    </source>
</evidence>
<keyword evidence="5 6" id="KW-0030">Aminoacyl-tRNA synthetase</keyword>
<gene>
    <name evidence="7" type="primary">trpS</name>
    <name evidence="7" type="ORF">GCM10010970_28140</name>
</gene>
<dbReference type="PANTHER" id="PTHR43766:SF1">
    <property type="entry name" value="TRYPTOPHAN--TRNA LIGASE, MITOCHONDRIAL"/>
    <property type="match status" value="1"/>
</dbReference>
<comment type="caution">
    <text evidence="7">The sequence shown here is derived from an EMBL/GenBank/DDBJ whole genome shotgun (WGS) entry which is preliminary data.</text>
</comment>
<dbReference type="Pfam" id="PF00579">
    <property type="entry name" value="tRNA-synt_1b"/>
    <property type="match status" value="1"/>
</dbReference>
<keyword evidence="2 6" id="KW-0547">Nucleotide-binding</keyword>
<sequence>MTVIPPNQILLTGDKATGPLGLGHYVRNLRQRLAWQDKHRQFVMLADARTGDAHVLDVALDYLAIGIDPQRSTIFVQSQVPELQELADCYARFCARTLQLDEPAAAHGVADITALKTRLVPTADPHQAALVEHGNALVRSINQRAGAEILVEALPVLAAQARNRVAMDSMAHALPLSANPDDIHAAVHALITDPTRANARAPGDVDHNEVFFFLDAFETDIHFLDDLKSKYRRGGLSDVVIRHHLEACLQQALEPIRERRNALASKPDEVRDLLRQGSERVRAVVAGTLDDVRRTLGV</sequence>